<feature type="transmembrane region" description="Helical" evidence="1">
    <location>
        <begin position="36"/>
        <end position="54"/>
    </location>
</feature>
<dbReference type="AlphaFoldDB" id="A0A1I5D8A9"/>
<name>A0A1I5D8A9_9MICO</name>
<accession>A0A1I5D8A9</accession>
<evidence type="ECO:0000313" key="4">
    <source>
        <dbReference type="Proteomes" id="UP000198867"/>
    </source>
</evidence>
<organism evidence="3 4">
    <name type="scientific">Mycetocola miduiensis</name>
    <dbReference type="NCBI Taxonomy" id="995034"/>
    <lineage>
        <taxon>Bacteria</taxon>
        <taxon>Bacillati</taxon>
        <taxon>Actinomycetota</taxon>
        <taxon>Actinomycetes</taxon>
        <taxon>Micrococcales</taxon>
        <taxon>Microbacteriaceae</taxon>
        <taxon>Mycetocola</taxon>
    </lineage>
</organism>
<dbReference type="InterPro" id="IPR005530">
    <property type="entry name" value="SPW"/>
</dbReference>
<dbReference type="RefSeq" id="WP_090712487.1">
    <property type="nucleotide sequence ID" value="NZ_FOVM01000008.1"/>
</dbReference>
<keyword evidence="1" id="KW-1133">Transmembrane helix</keyword>
<keyword evidence="4" id="KW-1185">Reference proteome</keyword>
<dbReference type="Proteomes" id="UP000198867">
    <property type="component" value="Unassembled WGS sequence"/>
</dbReference>
<keyword evidence="1" id="KW-0812">Transmembrane</keyword>
<evidence type="ECO:0000313" key="3">
    <source>
        <dbReference type="EMBL" id="SFN95346.1"/>
    </source>
</evidence>
<dbReference type="EMBL" id="FOVM01000008">
    <property type="protein sequence ID" value="SFN95346.1"/>
    <property type="molecule type" value="Genomic_DNA"/>
</dbReference>
<evidence type="ECO:0000256" key="1">
    <source>
        <dbReference type="SAM" id="Phobius"/>
    </source>
</evidence>
<dbReference type="STRING" id="995034.SAMN05216219_2793"/>
<proteinExistence type="predicted"/>
<protein>
    <submittedName>
        <fullName evidence="3">SPW repeat-containing protein</fullName>
    </submittedName>
</protein>
<dbReference type="Pfam" id="PF03779">
    <property type="entry name" value="SPW"/>
    <property type="match status" value="1"/>
</dbReference>
<feature type="transmembrane region" description="Helical" evidence="1">
    <location>
        <begin position="86"/>
        <end position="104"/>
    </location>
</feature>
<evidence type="ECO:0000259" key="2">
    <source>
        <dbReference type="Pfam" id="PF03779"/>
    </source>
</evidence>
<dbReference type="OrthoDB" id="32521at2"/>
<sequence length="117" mass="12304">MKKWTRWQDWAAVALGLYVALSVLWTTQAGTSTPMLITLGILLAGSGVVSLAMPGLVSVEWIHVAIGALLVISPWVGGYASQMGVAWTSWICGALAIVGGALAIQPARQAHRSPITH</sequence>
<reference evidence="4" key="1">
    <citation type="submission" date="2016-10" db="EMBL/GenBank/DDBJ databases">
        <authorList>
            <person name="Varghese N."/>
            <person name="Submissions S."/>
        </authorList>
    </citation>
    <scope>NUCLEOTIDE SEQUENCE [LARGE SCALE GENOMIC DNA]</scope>
    <source>
        <strain evidence="4">CGMCC 1.11101</strain>
    </source>
</reference>
<keyword evidence="1" id="KW-0472">Membrane</keyword>
<feature type="domain" description="SPW repeat-containing integral membrane" evidence="2">
    <location>
        <begin position="7"/>
        <end position="100"/>
    </location>
</feature>
<gene>
    <name evidence="3" type="ORF">SAMN05216219_2793</name>
</gene>
<feature type="transmembrane region" description="Helical" evidence="1">
    <location>
        <begin position="61"/>
        <end position="80"/>
    </location>
</feature>